<evidence type="ECO:0000256" key="1">
    <source>
        <dbReference type="SAM" id="Phobius"/>
    </source>
</evidence>
<keyword evidence="1" id="KW-1133">Transmembrane helix</keyword>
<feature type="domain" description="Beta-lactamase-related" evidence="2">
    <location>
        <begin position="96"/>
        <end position="247"/>
    </location>
</feature>
<evidence type="ECO:0000313" key="4">
    <source>
        <dbReference type="Proteomes" id="UP001209540"/>
    </source>
</evidence>
<feature type="transmembrane region" description="Helical" evidence="1">
    <location>
        <begin position="27"/>
        <end position="46"/>
    </location>
</feature>
<keyword evidence="4" id="KW-1185">Reference proteome</keyword>
<dbReference type="InterPro" id="IPR012338">
    <property type="entry name" value="Beta-lactam/transpept-like"/>
</dbReference>
<name>A0AAD5JU04_9FUNG</name>
<comment type="caution">
    <text evidence="3">The sequence shown here is derived from an EMBL/GenBank/DDBJ whole genome shotgun (WGS) entry which is preliminary data.</text>
</comment>
<dbReference type="InterPro" id="IPR001466">
    <property type="entry name" value="Beta-lactam-related"/>
</dbReference>
<dbReference type="InterPro" id="IPR052907">
    <property type="entry name" value="Beta-lactamase/esterase"/>
</dbReference>
<keyword evidence="1" id="KW-0472">Membrane</keyword>
<accession>A0AAD5JU04</accession>
<dbReference type="Pfam" id="PF00144">
    <property type="entry name" value="Beta-lactamase"/>
    <property type="match status" value="1"/>
</dbReference>
<dbReference type="EMBL" id="JAIXMP010000024">
    <property type="protein sequence ID" value="KAI9254461.1"/>
    <property type="molecule type" value="Genomic_DNA"/>
</dbReference>
<sequence length="475" mass="53174">MASSKKKNNVTHPSSEIKSTTSKKCSILWGVFRLTAVSSIVGAVALKRYVSHGSFTPWTCSVFGHECDRLYNVPFNGYVHEDYTAAQEVFKQNFFSGEEVGAATAAYVDGELVLDIQGGWQNREKKIPYTDKTLQMVFSSTKALTSIVVAQFVEKGVLSYDEKISTYWPEFAQGNKENVTLGDLMQHAAGVGYLDNGVTAAEAEDPERFSRILAEQPHIFGGIRQRSYHATTRGWYINEILKRVAGCTVNDVAAELNEKYGIEWNLRPFEEKYDDRISLFYMAPNTIRLARIIEQLGIKRFVHAILNPDENMKKTGASLPDGVKISDFPSLRLRRIEGPSYSGHTNARSIAKLAAMMANRGKAIVEGEPDLLKTETYDFVTESVPLDYDILFRRTLDFVRGGWGNHDDFEVEGVQFVGWPGLGGSTFLWNDEYKIGFAYHMNGITTVKSPDDRSMSILSAIVKEVSKKKNNNSNV</sequence>
<proteinExistence type="predicted"/>
<dbReference type="AlphaFoldDB" id="A0AAD5JU04"/>
<reference evidence="3" key="1">
    <citation type="journal article" date="2022" name="IScience">
        <title>Evolution of zygomycete secretomes and the origins of terrestrial fungal ecologies.</title>
        <authorList>
            <person name="Chang Y."/>
            <person name="Wang Y."/>
            <person name="Mondo S."/>
            <person name="Ahrendt S."/>
            <person name="Andreopoulos W."/>
            <person name="Barry K."/>
            <person name="Beard J."/>
            <person name="Benny G.L."/>
            <person name="Blankenship S."/>
            <person name="Bonito G."/>
            <person name="Cuomo C."/>
            <person name="Desiro A."/>
            <person name="Gervers K.A."/>
            <person name="Hundley H."/>
            <person name="Kuo A."/>
            <person name="LaButti K."/>
            <person name="Lang B.F."/>
            <person name="Lipzen A."/>
            <person name="O'Donnell K."/>
            <person name="Pangilinan J."/>
            <person name="Reynolds N."/>
            <person name="Sandor L."/>
            <person name="Smith M.E."/>
            <person name="Tsang A."/>
            <person name="Grigoriev I.V."/>
            <person name="Stajich J.E."/>
            <person name="Spatafora J.W."/>
        </authorList>
    </citation>
    <scope>NUCLEOTIDE SEQUENCE</scope>
    <source>
        <strain evidence="3">RSA 2281</strain>
    </source>
</reference>
<protein>
    <submittedName>
        <fullName evidence="3">Beta-lactamase/transpeptidase-like protein</fullName>
    </submittedName>
</protein>
<dbReference type="SUPFAM" id="SSF56601">
    <property type="entry name" value="beta-lactamase/transpeptidase-like"/>
    <property type="match status" value="1"/>
</dbReference>
<dbReference type="Proteomes" id="UP001209540">
    <property type="component" value="Unassembled WGS sequence"/>
</dbReference>
<evidence type="ECO:0000259" key="2">
    <source>
        <dbReference type="Pfam" id="PF00144"/>
    </source>
</evidence>
<gene>
    <name evidence="3" type="ORF">BDA99DRAFT_518472</name>
</gene>
<reference evidence="3" key="2">
    <citation type="submission" date="2023-02" db="EMBL/GenBank/DDBJ databases">
        <authorList>
            <consortium name="DOE Joint Genome Institute"/>
            <person name="Mondo S.J."/>
            <person name="Chang Y."/>
            <person name="Wang Y."/>
            <person name="Ahrendt S."/>
            <person name="Andreopoulos W."/>
            <person name="Barry K."/>
            <person name="Beard J."/>
            <person name="Benny G.L."/>
            <person name="Blankenship S."/>
            <person name="Bonito G."/>
            <person name="Cuomo C."/>
            <person name="Desiro A."/>
            <person name="Gervers K.A."/>
            <person name="Hundley H."/>
            <person name="Kuo A."/>
            <person name="LaButti K."/>
            <person name="Lang B.F."/>
            <person name="Lipzen A."/>
            <person name="O'Donnell K."/>
            <person name="Pangilinan J."/>
            <person name="Reynolds N."/>
            <person name="Sandor L."/>
            <person name="Smith M.W."/>
            <person name="Tsang A."/>
            <person name="Grigoriev I.V."/>
            <person name="Stajich J.E."/>
            <person name="Spatafora J.W."/>
        </authorList>
    </citation>
    <scope>NUCLEOTIDE SEQUENCE</scope>
    <source>
        <strain evidence="3">RSA 2281</strain>
    </source>
</reference>
<dbReference type="PANTHER" id="PTHR43319:SF3">
    <property type="entry name" value="BETA-LACTAMASE-RELATED DOMAIN-CONTAINING PROTEIN"/>
    <property type="match status" value="1"/>
</dbReference>
<evidence type="ECO:0000313" key="3">
    <source>
        <dbReference type="EMBL" id="KAI9254461.1"/>
    </source>
</evidence>
<keyword evidence="1" id="KW-0812">Transmembrane</keyword>
<dbReference type="Gene3D" id="3.40.710.10">
    <property type="entry name" value="DD-peptidase/beta-lactamase superfamily"/>
    <property type="match status" value="1"/>
</dbReference>
<organism evidence="3 4">
    <name type="scientific">Phascolomyces articulosus</name>
    <dbReference type="NCBI Taxonomy" id="60185"/>
    <lineage>
        <taxon>Eukaryota</taxon>
        <taxon>Fungi</taxon>
        <taxon>Fungi incertae sedis</taxon>
        <taxon>Mucoromycota</taxon>
        <taxon>Mucoromycotina</taxon>
        <taxon>Mucoromycetes</taxon>
        <taxon>Mucorales</taxon>
        <taxon>Lichtheimiaceae</taxon>
        <taxon>Phascolomyces</taxon>
    </lineage>
</organism>
<dbReference type="PANTHER" id="PTHR43319">
    <property type="entry name" value="BETA-LACTAMASE-RELATED"/>
    <property type="match status" value="1"/>
</dbReference>